<dbReference type="Proteomes" id="UP000631312">
    <property type="component" value="Unassembled WGS sequence"/>
</dbReference>
<proteinExistence type="predicted"/>
<sequence length="418" mass="44627">MSDLAEVSERLDAGDLNGAIRALLTAAPGAPTVELAALLARAGRLAGFDDLAEAADAVISDPGDAVFLYQLGWACIERGISRIAIPLLEASLEAAPGRRQIVTELVAAYEDDYRYGDAVAVLEANDAGLQDWPDRYLLALNSVMSGDLDRARQVTGRLASAPPDWVHAHERLFGMLERARTVPGTLDHQALRSWHYVLNGGVLLHLSPYGFDEPMRGRYAYLHDSLAALRRTIDRLRVVVEAVGSSASTVSLLPDRGSLIFGLALASALDLPAQPYAPGRHDTIIAAYDLSALTVPLSPLVERTPGTLLVEHATSWTDPGPLAPDATGLLYQSLVPAWGERMRFPAGGEPEQVPADDRPVEELAAAVGETTPDEDEVAPGDTSADLAAFAAGLAGQWPLTGRRDRLWSPGPVSSARFR</sequence>
<evidence type="ECO:0000313" key="3">
    <source>
        <dbReference type="Proteomes" id="UP000590511"/>
    </source>
</evidence>
<dbReference type="AlphaFoldDB" id="A0A7W7MJT5"/>
<name>A0A7W7MJT5_9ACTN</name>
<gene>
    <name evidence="1" type="ORF">Alo02nite_25070</name>
    <name evidence="2" type="ORF">BJ964_007163</name>
</gene>
<evidence type="ECO:0000313" key="1">
    <source>
        <dbReference type="EMBL" id="GIE39609.1"/>
    </source>
</evidence>
<dbReference type="EMBL" id="JACHNC010000001">
    <property type="protein sequence ID" value="MBB4753002.1"/>
    <property type="molecule type" value="Genomic_DNA"/>
</dbReference>
<reference evidence="1 4" key="2">
    <citation type="submission" date="2021-01" db="EMBL/GenBank/DDBJ databases">
        <title>Whole genome shotgun sequence of Actinoplanes lobatus NBRC 12513.</title>
        <authorList>
            <person name="Komaki H."/>
            <person name="Tamura T."/>
        </authorList>
    </citation>
    <scope>NUCLEOTIDE SEQUENCE [LARGE SCALE GENOMIC DNA]</scope>
    <source>
        <strain evidence="1 4">NBRC 12513</strain>
    </source>
</reference>
<dbReference type="EMBL" id="BOMP01000034">
    <property type="protein sequence ID" value="GIE39609.1"/>
    <property type="molecule type" value="Genomic_DNA"/>
</dbReference>
<dbReference type="Gene3D" id="1.25.40.10">
    <property type="entry name" value="Tetratricopeptide repeat domain"/>
    <property type="match status" value="1"/>
</dbReference>
<dbReference type="Proteomes" id="UP000590511">
    <property type="component" value="Unassembled WGS sequence"/>
</dbReference>
<dbReference type="SUPFAM" id="SSF48452">
    <property type="entry name" value="TPR-like"/>
    <property type="match status" value="1"/>
</dbReference>
<dbReference type="RefSeq" id="WP_188124749.1">
    <property type="nucleotide sequence ID" value="NZ_BOMP01000034.1"/>
</dbReference>
<accession>A0A7W7MJT5</accession>
<evidence type="ECO:0000313" key="4">
    <source>
        <dbReference type="Proteomes" id="UP000631312"/>
    </source>
</evidence>
<organism evidence="2 3">
    <name type="scientific">Actinoplanes lobatus</name>
    <dbReference type="NCBI Taxonomy" id="113568"/>
    <lineage>
        <taxon>Bacteria</taxon>
        <taxon>Bacillati</taxon>
        <taxon>Actinomycetota</taxon>
        <taxon>Actinomycetes</taxon>
        <taxon>Micromonosporales</taxon>
        <taxon>Micromonosporaceae</taxon>
        <taxon>Actinoplanes</taxon>
    </lineage>
</organism>
<comment type="caution">
    <text evidence="2">The sequence shown here is derived from an EMBL/GenBank/DDBJ whole genome shotgun (WGS) entry which is preliminary data.</text>
</comment>
<protein>
    <submittedName>
        <fullName evidence="2">Tetratricopeptide (TPR) repeat protein</fullName>
    </submittedName>
</protein>
<evidence type="ECO:0000313" key="2">
    <source>
        <dbReference type="EMBL" id="MBB4753002.1"/>
    </source>
</evidence>
<keyword evidence="4" id="KW-1185">Reference proteome</keyword>
<reference evidence="2 3" key="1">
    <citation type="submission" date="2020-08" db="EMBL/GenBank/DDBJ databases">
        <title>Sequencing the genomes of 1000 actinobacteria strains.</title>
        <authorList>
            <person name="Klenk H.-P."/>
        </authorList>
    </citation>
    <scope>NUCLEOTIDE SEQUENCE [LARGE SCALE GENOMIC DNA]</scope>
    <source>
        <strain evidence="2 3">DSM 43150</strain>
    </source>
</reference>
<dbReference type="InterPro" id="IPR011990">
    <property type="entry name" value="TPR-like_helical_dom_sf"/>
</dbReference>